<dbReference type="InterPro" id="IPR007110">
    <property type="entry name" value="Ig-like_dom"/>
</dbReference>
<keyword evidence="16" id="KW-0325">Glycoprotein</keyword>
<evidence type="ECO:0000256" key="6">
    <source>
        <dbReference type="ARBA" id="ARBA00022729"/>
    </source>
</evidence>
<dbReference type="EMBL" id="JAUPFM010000020">
    <property type="protein sequence ID" value="KAK2818602.1"/>
    <property type="molecule type" value="Genomic_DNA"/>
</dbReference>
<feature type="binding site" evidence="21">
    <location>
        <position position="628"/>
    </location>
    <ligand>
        <name>ATP</name>
        <dbReference type="ChEBI" id="CHEBI:30616"/>
    </ligand>
</feature>
<dbReference type="PROSITE" id="PS00109">
    <property type="entry name" value="PROTEIN_KINASE_TYR"/>
    <property type="match status" value="1"/>
</dbReference>
<feature type="binding site" evidence="21">
    <location>
        <begin position="485"/>
        <end position="491"/>
    </location>
    <ligand>
        <name>ATP</name>
        <dbReference type="ChEBI" id="CHEBI:30616"/>
    </ligand>
</feature>
<dbReference type="FunFam" id="3.30.200.20:FF:000011">
    <property type="entry name" value="Fibroblast growth factor receptor"/>
    <property type="match status" value="1"/>
</dbReference>
<dbReference type="PROSITE" id="PS50835">
    <property type="entry name" value="IG_LIKE"/>
    <property type="match status" value="2"/>
</dbReference>
<keyword evidence="13 19" id="KW-0829">Tyrosine-protein kinase</keyword>
<evidence type="ECO:0000313" key="27">
    <source>
        <dbReference type="EMBL" id="KAK2818602.1"/>
    </source>
</evidence>
<feature type="domain" description="Protein kinase" evidence="25">
    <location>
        <begin position="479"/>
        <end position="768"/>
    </location>
</feature>
<evidence type="ECO:0000256" key="15">
    <source>
        <dbReference type="ARBA" id="ARBA00023170"/>
    </source>
</evidence>
<comment type="caution">
    <text evidence="27">The sequence shown here is derived from an EMBL/GenBank/DDBJ whole genome shotgun (WGS) entry which is preliminary data.</text>
</comment>
<evidence type="ECO:0000256" key="7">
    <source>
        <dbReference type="ARBA" id="ARBA00022737"/>
    </source>
</evidence>
<feature type="binding site" evidence="21 23">
    <location>
        <position position="515"/>
    </location>
    <ligand>
        <name>ATP</name>
        <dbReference type="ChEBI" id="CHEBI:30616"/>
    </ligand>
</feature>
<feature type="binding site" evidence="21">
    <location>
        <position position="642"/>
    </location>
    <ligand>
        <name>ATP</name>
        <dbReference type="ChEBI" id="CHEBI:30616"/>
    </ligand>
</feature>
<dbReference type="CDD" id="cd05053">
    <property type="entry name" value="PTKc_FGFR"/>
    <property type="match status" value="1"/>
</dbReference>
<feature type="compositionally biased region" description="Polar residues" evidence="24">
    <location>
        <begin position="143"/>
        <end position="152"/>
    </location>
</feature>
<dbReference type="Pfam" id="PF07679">
    <property type="entry name" value="I-set"/>
    <property type="match status" value="1"/>
</dbReference>
<dbReference type="FunFam" id="2.60.40.10:FF:000016">
    <property type="entry name" value="Fibroblast growth factor receptor"/>
    <property type="match status" value="1"/>
</dbReference>
<dbReference type="SMART" id="SM00408">
    <property type="entry name" value="IGc2"/>
    <property type="match status" value="2"/>
</dbReference>
<dbReference type="GO" id="GO:0005007">
    <property type="term" value="F:fibroblast growth factor receptor activity"/>
    <property type="evidence" value="ECO:0007669"/>
    <property type="project" value="InterPro"/>
</dbReference>
<keyword evidence="6" id="KW-0732">Signal</keyword>
<feature type="domain" description="Ig-like" evidence="26">
    <location>
        <begin position="158"/>
        <end position="251"/>
    </location>
</feature>
<comment type="subcellular location">
    <subcellularLocation>
        <location evidence="1">Cell membrane</location>
        <topology evidence="1">Single-pass type I membrane protein</topology>
    </subcellularLocation>
</comment>
<keyword evidence="10 19" id="KW-0067">ATP-binding</keyword>
<feature type="disulfide bond" evidence="22">
    <location>
        <begin position="183"/>
        <end position="235"/>
    </location>
</feature>
<feature type="binding site" evidence="21">
    <location>
        <position position="569"/>
    </location>
    <ligand>
        <name>ATP</name>
        <dbReference type="ChEBI" id="CHEBI:30616"/>
    </ligand>
</feature>
<keyword evidence="14 22" id="KW-1015">Disulfide bond</keyword>
<evidence type="ECO:0000256" key="23">
    <source>
        <dbReference type="PROSITE-ProRule" id="PRU10141"/>
    </source>
</evidence>
<proteinExistence type="inferred from homology"/>
<evidence type="ECO:0000256" key="17">
    <source>
        <dbReference type="ARBA" id="ARBA00023319"/>
    </source>
</evidence>
<evidence type="ECO:0000259" key="25">
    <source>
        <dbReference type="PROSITE" id="PS50011"/>
    </source>
</evidence>
<evidence type="ECO:0000256" key="14">
    <source>
        <dbReference type="ARBA" id="ARBA00023157"/>
    </source>
</evidence>
<evidence type="ECO:0000256" key="3">
    <source>
        <dbReference type="ARBA" id="ARBA00022553"/>
    </source>
</evidence>
<keyword evidence="12 19" id="KW-0472">Membrane</keyword>
<evidence type="ECO:0000256" key="11">
    <source>
        <dbReference type="ARBA" id="ARBA00022989"/>
    </source>
</evidence>
<dbReference type="InterPro" id="IPR000719">
    <property type="entry name" value="Prot_kinase_dom"/>
</dbReference>
<gene>
    <name evidence="27" type="ORF">Q5P01_024163</name>
</gene>
<dbReference type="Pfam" id="PF07714">
    <property type="entry name" value="PK_Tyr_Ser-Thr"/>
    <property type="match status" value="1"/>
</dbReference>
<evidence type="ECO:0000256" key="16">
    <source>
        <dbReference type="ARBA" id="ARBA00023180"/>
    </source>
</evidence>
<dbReference type="SMART" id="SM00406">
    <property type="entry name" value="IGv"/>
    <property type="match status" value="2"/>
</dbReference>
<dbReference type="Gene3D" id="2.60.40.10">
    <property type="entry name" value="Immunoglobulins"/>
    <property type="match status" value="2"/>
</dbReference>
<dbReference type="InterPro" id="IPR013106">
    <property type="entry name" value="Ig_V-set"/>
</dbReference>
<reference evidence="27" key="1">
    <citation type="submission" date="2023-07" db="EMBL/GenBank/DDBJ databases">
        <title>Chromosome-level Genome Assembly of Striped Snakehead (Channa striata).</title>
        <authorList>
            <person name="Liu H."/>
        </authorList>
    </citation>
    <scope>NUCLEOTIDE SEQUENCE</scope>
    <source>
        <strain evidence="27">Gz</strain>
        <tissue evidence="27">Muscle</tissue>
    </source>
</reference>
<feature type="domain" description="Ig-like" evidence="26">
    <location>
        <begin position="260"/>
        <end position="362"/>
    </location>
</feature>
<dbReference type="InterPro" id="IPR017441">
    <property type="entry name" value="Protein_kinase_ATP_BS"/>
</dbReference>
<dbReference type="PROSITE" id="PS00107">
    <property type="entry name" value="PROTEIN_KINASE_ATP"/>
    <property type="match status" value="1"/>
</dbReference>
<dbReference type="InterPro" id="IPR016248">
    <property type="entry name" value="FGF_rcpt_fam"/>
</dbReference>
<dbReference type="InterPro" id="IPR020635">
    <property type="entry name" value="Tyr_kinase_cat_dom"/>
</dbReference>
<dbReference type="GO" id="GO:0005524">
    <property type="term" value="F:ATP binding"/>
    <property type="evidence" value="ECO:0007669"/>
    <property type="project" value="UniProtKB-UniRule"/>
</dbReference>
<keyword evidence="3" id="KW-0597">Phosphoprotein</keyword>
<dbReference type="Gene3D" id="1.10.510.10">
    <property type="entry name" value="Transferase(Phosphotransferase) domain 1"/>
    <property type="match status" value="1"/>
</dbReference>
<dbReference type="PRINTS" id="PR00109">
    <property type="entry name" value="TYRKINASE"/>
</dbReference>
<dbReference type="GO" id="GO:0045597">
    <property type="term" value="P:positive regulation of cell differentiation"/>
    <property type="evidence" value="ECO:0007669"/>
    <property type="project" value="TreeGrafter"/>
</dbReference>
<dbReference type="InterPro" id="IPR050122">
    <property type="entry name" value="RTK"/>
</dbReference>
<dbReference type="GO" id="GO:0043235">
    <property type="term" value="C:receptor complex"/>
    <property type="evidence" value="ECO:0007669"/>
    <property type="project" value="TreeGrafter"/>
</dbReference>
<dbReference type="InterPro" id="IPR013098">
    <property type="entry name" value="Ig_I-set"/>
</dbReference>
<keyword evidence="5" id="KW-0812">Transmembrane</keyword>
<evidence type="ECO:0000256" key="2">
    <source>
        <dbReference type="ARBA" id="ARBA00022475"/>
    </source>
</evidence>
<evidence type="ECO:0000259" key="26">
    <source>
        <dbReference type="PROSITE" id="PS50835"/>
    </source>
</evidence>
<dbReference type="InterPro" id="IPR011009">
    <property type="entry name" value="Kinase-like_dom_sf"/>
</dbReference>
<evidence type="ECO:0000256" key="24">
    <source>
        <dbReference type="SAM" id="MobiDB-lite"/>
    </source>
</evidence>
<dbReference type="PIRSF" id="PIRSF000628">
    <property type="entry name" value="FGFR"/>
    <property type="match status" value="1"/>
</dbReference>
<organism evidence="27 28">
    <name type="scientific">Channa striata</name>
    <name type="common">Snakehead murrel</name>
    <name type="synonym">Ophicephalus striatus</name>
    <dbReference type="NCBI Taxonomy" id="64152"/>
    <lineage>
        <taxon>Eukaryota</taxon>
        <taxon>Metazoa</taxon>
        <taxon>Chordata</taxon>
        <taxon>Craniata</taxon>
        <taxon>Vertebrata</taxon>
        <taxon>Euteleostomi</taxon>
        <taxon>Actinopterygii</taxon>
        <taxon>Neopterygii</taxon>
        <taxon>Teleostei</taxon>
        <taxon>Neoteleostei</taxon>
        <taxon>Acanthomorphata</taxon>
        <taxon>Anabantaria</taxon>
        <taxon>Anabantiformes</taxon>
        <taxon>Channoidei</taxon>
        <taxon>Channidae</taxon>
        <taxon>Channa</taxon>
    </lineage>
</organism>
<keyword evidence="9 19" id="KW-0418">Kinase</keyword>
<dbReference type="InterPro" id="IPR013783">
    <property type="entry name" value="Ig-like_fold"/>
</dbReference>
<feature type="binding site" evidence="21">
    <location>
        <begin position="563"/>
        <end position="565"/>
    </location>
    <ligand>
        <name>ATP</name>
        <dbReference type="ChEBI" id="CHEBI:30616"/>
    </ligand>
</feature>
<dbReference type="EC" id="2.7.10.1" evidence="19"/>
<dbReference type="AlphaFoldDB" id="A0AA88IRT3"/>
<evidence type="ECO:0000256" key="20">
    <source>
        <dbReference type="PIRSR" id="PIRSR000628-1"/>
    </source>
</evidence>
<dbReference type="SMART" id="SM00219">
    <property type="entry name" value="TyrKc"/>
    <property type="match status" value="1"/>
</dbReference>
<dbReference type="Pfam" id="PF13927">
    <property type="entry name" value="Ig_3"/>
    <property type="match status" value="1"/>
</dbReference>
<feature type="region of interest" description="Disordered" evidence="24">
    <location>
        <begin position="117"/>
        <end position="154"/>
    </location>
</feature>
<evidence type="ECO:0000256" key="18">
    <source>
        <dbReference type="ARBA" id="ARBA00051243"/>
    </source>
</evidence>
<sequence length="789" mass="88036">MHDTGLRHSENGVSGAVMGVTPTVGVSFSDYKSADDPTVAAFPTFRSRSGGGDAPPRQVRAHRSGRKVARFVGSVRMRIGTLFFLAQLRVLGFSLDQFSQLRVDALGHYAQSRPATEIDTADAVKSSEDEEDDESSSEENKPSNELSTSNEKLQPLMPQWVMPEKMKKKLYTVYASKTVKLRCQATGNPVPSLRWYKNGKEFRKDQRIGGYKIRDHMWTLIMESVVPSDKGNYTCVVENEHGSLKHTYLLDVVVRSPHRPILQAGLPANQTAVVGSDVEFVCRVFSHPQPYIQWLKHITLNGSREGPDGHPYVRILKTVGLNTTDKEMQVLTLRNVTLDDSGEYTCFAGNFIGVSHHSAWLTVVDELPPSPVPSQAYLEIFIYCLGFFVIVVLTATAVVCRLCCTPKKSDFNTQLAVQKLAKSIPLKRQVSVESSSTLQSGTCFMRQTRLSSAATTILAGVSEYELPSDPVWELPRDRLTLGKPLGEGCFGQVVLAEAVGIDKNKPTRITKVAVKMLKADATEKDLSDLISEMEMMKMIGKHKNIINLLGACTQDGPLYVLVEYASQGNLREYLRTRRPVGLEYWSGSRQASLGSLEIRELVSAAYQVARGMAYLASKKCIHRDLAARNVLVTEDNVMKIADFGLARDIHHIDYYKKTTNGRLPVKWMAPEALFDRIYTHQSDVWSFGVLLWEIFTLGGSPYPGVPVEELFKLLKEGHRMEKPSVCPQELYLMMRDCWHAVPSRRPTFQQLVEDLDRTLSLISNQEYLDLTVPLVQYSPVGSSDSAPST</sequence>
<keyword evidence="4 19" id="KW-0808">Transferase</keyword>
<dbReference type="InterPro" id="IPR001245">
    <property type="entry name" value="Ser-Thr/Tyr_kinase_cat_dom"/>
</dbReference>
<dbReference type="SUPFAM" id="SSF56112">
    <property type="entry name" value="Protein kinase-like (PK-like)"/>
    <property type="match status" value="1"/>
</dbReference>
<evidence type="ECO:0000256" key="19">
    <source>
        <dbReference type="PIRNR" id="PIRNR000628"/>
    </source>
</evidence>
<keyword evidence="8 19" id="KW-0547">Nucleotide-binding</keyword>
<dbReference type="GO" id="GO:0008284">
    <property type="term" value="P:positive regulation of cell population proliferation"/>
    <property type="evidence" value="ECO:0007669"/>
    <property type="project" value="InterPro"/>
</dbReference>
<dbReference type="SMART" id="SM00409">
    <property type="entry name" value="IG"/>
    <property type="match status" value="2"/>
</dbReference>
<feature type="active site" description="Proton acceptor" evidence="20">
    <location>
        <position position="624"/>
    </location>
</feature>
<keyword evidence="11" id="KW-1133">Transmembrane helix</keyword>
<dbReference type="GO" id="GO:0017134">
    <property type="term" value="F:fibroblast growth factor binding"/>
    <property type="evidence" value="ECO:0007669"/>
    <property type="project" value="TreeGrafter"/>
</dbReference>
<dbReference type="FunFam" id="2.60.40.10:FF:000020">
    <property type="entry name" value="Fibroblast growth factor receptor"/>
    <property type="match status" value="1"/>
</dbReference>
<dbReference type="Gene3D" id="3.30.200.20">
    <property type="entry name" value="Phosphorylase Kinase, domain 1"/>
    <property type="match status" value="1"/>
</dbReference>
<evidence type="ECO:0000256" key="12">
    <source>
        <dbReference type="ARBA" id="ARBA00023136"/>
    </source>
</evidence>
<evidence type="ECO:0000313" key="28">
    <source>
        <dbReference type="Proteomes" id="UP001187415"/>
    </source>
</evidence>
<dbReference type="InterPro" id="IPR003599">
    <property type="entry name" value="Ig_sub"/>
</dbReference>
<name>A0AA88IRT3_CHASR</name>
<dbReference type="InterPro" id="IPR008266">
    <property type="entry name" value="Tyr_kinase_AS"/>
</dbReference>
<dbReference type="SUPFAM" id="SSF48726">
    <property type="entry name" value="Immunoglobulin"/>
    <property type="match status" value="2"/>
</dbReference>
<evidence type="ECO:0000256" key="1">
    <source>
        <dbReference type="ARBA" id="ARBA00004251"/>
    </source>
</evidence>
<evidence type="ECO:0000256" key="13">
    <source>
        <dbReference type="ARBA" id="ARBA00023137"/>
    </source>
</evidence>
<evidence type="ECO:0000256" key="8">
    <source>
        <dbReference type="ARBA" id="ARBA00022741"/>
    </source>
</evidence>
<dbReference type="PROSITE" id="PS50011">
    <property type="entry name" value="PROTEIN_KINASE_DOM"/>
    <property type="match status" value="1"/>
</dbReference>
<feature type="compositionally biased region" description="Acidic residues" evidence="24">
    <location>
        <begin position="128"/>
        <end position="137"/>
    </location>
</feature>
<dbReference type="InterPro" id="IPR003598">
    <property type="entry name" value="Ig_sub2"/>
</dbReference>
<dbReference type="PANTHER" id="PTHR24416">
    <property type="entry name" value="TYROSINE-PROTEIN KINASE RECEPTOR"/>
    <property type="match status" value="1"/>
</dbReference>
<evidence type="ECO:0000256" key="9">
    <source>
        <dbReference type="ARBA" id="ARBA00022777"/>
    </source>
</evidence>
<comment type="catalytic activity">
    <reaction evidence="18 19">
        <text>L-tyrosyl-[protein] + ATP = O-phospho-L-tyrosyl-[protein] + ADP + H(+)</text>
        <dbReference type="Rhea" id="RHEA:10596"/>
        <dbReference type="Rhea" id="RHEA-COMP:10136"/>
        <dbReference type="Rhea" id="RHEA-COMP:20101"/>
        <dbReference type="ChEBI" id="CHEBI:15378"/>
        <dbReference type="ChEBI" id="CHEBI:30616"/>
        <dbReference type="ChEBI" id="CHEBI:46858"/>
        <dbReference type="ChEBI" id="CHEBI:61978"/>
        <dbReference type="ChEBI" id="CHEBI:456216"/>
        <dbReference type="EC" id="2.7.10.1"/>
    </reaction>
</comment>
<feature type="disulfide bond" evidence="22">
    <location>
        <begin position="282"/>
        <end position="346"/>
    </location>
</feature>
<keyword evidence="7" id="KW-0677">Repeat</keyword>
<evidence type="ECO:0000256" key="21">
    <source>
        <dbReference type="PIRSR" id="PIRSR000628-2"/>
    </source>
</evidence>
<comment type="similarity">
    <text evidence="19">Belongs to the protein kinase superfamily. Tyr protein kinase family. Fibroblast growth factor receptor subfamily.</text>
</comment>
<feature type="region of interest" description="Disordered" evidence="24">
    <location>
        <begin position="42"/>
        <end position="63"/>
    </location>
</feature>
<accession>A0AA88IRT3</accession>
<evidence type="ECO:0000256" key="10">
    <source>
        <dbReference type="ARBA" id="ARBA00022840"/>
    </source>
</evidence>
<dbReference type="Proteomes" id="UP001187415">
    <property type="component" value="Unassembled WGS sequence"/>
</dbReference>
<dbReference type="InterPro" id="IPR036179">
    <property type="entry name" value="Ig-like_dom_sf"/>
</dbReference>
<evidence type="ECO:0000256" key="22">
    <source>
        <dbReference type="PIRSR" id="PIRSR000628-3"/>
    </source>
</evidence>
<protein>
    <recommendedName>
        <fullName evidence="19">Fibroblast growth factor receptor</fullName>
        <ecNumber evidence="19">2.7.10.1</ecNumber>
    </recommendedName>
</protein>
<dbReference type="PANTHER" id="PTHR24416:SF131">
    <property type="entry name" value="FIBROBLAST GROWTH FACTOR RECEPTOR 1"/>
    <property type="match status" value="1"/>
</dbReference>
<keyword evidence="15 19" id="KW-0675">Receptor</keyword>
<keyword evidence="2" id="KW-1003">Cell membrane</keyword>
<keyword evidence="28" id="KW-1185">Reference proteome</keyword>
<dbReference type="GO" id="GO:0005886">
    <property type="term" value="C:plasma membrane"/>
    <property type="evidence" value="ECO:0007669"/>
    <property type="project" value="UniProtKB-SubCell"/>
</dbReference>
<evidence type="ECO:0000256" key="5">
    <source>
        <dbReference type="ARBA" id="ARBA00022692"/>
    </source>
</evidence>
<dbReference type="FunFam" id="1.10.510.10:FF:000007">
    <property type="entry name" value="Fibroblast growth factor receptor"/>
    <property type="match status" value="1"/>
</dbReference>
<keyword evidence="17" id="KW-0393">Immunoglobulin domain</keyword>
<evidence type="ECO:0000256" key="4">
    <source>
        <dbReference type="ARBA" id="ARBA00022679"/>
    </source>
</evidence>